<proteinExistence type="inferred from homology"/>
<comment type="caution">
    <text evidence="5">The sequence shown here is derived from an EMBL/GenBank/DDBJ whole genome shotgun (WGS) entry which is preliminary data.</text>
</comment>
<feature type="transmembrane region" description="Helical" evidence="4">
    <location>
        <begin position="106"/>
        <end position="129"/>
    </location>
</feature>
<keyword evidence="1 4" id="KW-0812">Transmembrane</keyword>
<keyword evidence="3 4" id="KW-0472">Membrane</keyword>
<accession>A0A9D4WWR9</accession>
<keyword evidence="4" id="KW-0460">Magnesium</keyword>
<dbReference type="GO" id="GO:0015095">
    <property type="term" value="F:magnesium ion transmembrane transporter activity"/>
    <property type="evidence" value="ECO:0007669"/>
    <property type="project" value="UniProtKB-UniRule"/>
</dbReference>
<dbReference type="GO" id="GO:0005886">
    <property type="term" value="C:plasma membrane"/>
    <property type="evidence" value="ECO:0007669"/>
    <property type="project" value="UniProtKB-SubCell"/>
</dbReference>
<evidence type="ECO:0000313" key="5">
    <source>
        <dbReference type="EMBL" id="KAI5410534.1"/>
    </source>
</evidence>
<dbReference type="PANTHER" id="PTHR12570">
    <property type="match status" value="1"/>
</dbReference>
<dbReference type="Proteomes" id="UP001058974">
    <property type="component" value="Chromosome 5"/>
</dbReference>
<keyword evidence="2 4" id="KW-1133">Transmembrane helix</keyword>
<evidence type="ECO:0000313" key="6">
    <source>
        <dbReference type="Proteomes" id="UP001058974"/>
    </source>
</evidence>
<organism evidence="5 6">
    <name type="scientific">Pisum sativum</name>
    <name type="common">Garden pea</name>
    <name type="synonym">Lathyrus oleraceus</name>
    <dbReference type="NCBI Taxonomy" id="3888"/>
    <lineage>
        <taxon>Eukaryota</taxon>
        <taxon>Viridiplantae</taxon>
        <taxon>Streptophyta</taxon>
        <taxon>Embryophyta</taxon>
        <taxon>Tracheophyta</taxon>
        <taxon>Spermatophyta</taxon>
        <taxon>Magnoliopsida</taxon>
        <taxon>eudicotyledons</taxon>
        <taxon>Gunneridae</taxon>
        <taxon>Pentapetalae</taxon>
        <taxon>rosids</taxon>
        <taxon>fabids</taxon>
        <taxon>Fabales</taxon>
        <taxon>Fabaceae</taxon>
        <taxon>Papilionoideae</taxon>
        <taxon>50 kb inversion clade</taxon>
        <taxon>NPAAA clade</taxon>
        <taxon>Hologalegina</taxon>
        <taxon>IRL clade</taxon>
        <taxon>Fabeae</taxon>
        <taxon>Lathyrus</taxon>
    </lineage>
</organism>
<dbReference type="Gramene" id="Psat05G0587500-T1">
    <property type="protein sequence ID" value="KAI5410534.1"/>
    <property type="gene ID" value="KIW84_055875"/>
</dbReference>
<keyword evidence="6" id="KW-1185">Reference proteome</keyword>
<dbReference type="InterPro" id="IPR008521">
    <property type="entry name" value="Mg_trans_NIPA"/>
</dbReference>
<sequence length="259" mass="28252">MQQFDPSFADHLVVVSKIVRKNEDDRFRLYMKSSFIPNPSTICYQSMAFGNHQSPVYTPEQLTEKYTNVAFLLYLLALIVIVVLNHSVYKRGELLIAVSGHELKPFWSMLLPFSYAVVSGAIGSCSVLLNPENLTKFLKGAVVIDITAFVDQDHPFVEVWNPVSEAFAAYLVAKDLVAVANSFAVAIVQAEIESVASIAAVALVVVTAVLEMVTNLMHLIVIAAELEPSIAVTRAQSAGLSACLNWQIEVQGPAATVTH</sequence>
<evidence type="ECO:0000256" key="4">
    <source>
        <dbReference type="RuleBase" id="RU363078"/>
    </source>
</evidence>
<feature type="transmembrane region" description="Helical" evidence="4">
    <location>
        <begin position="66"/>
        <end position="85"/>
    </location>
</feature>
<comment type="subunit">
    <text evidence="4">Homodimer.</text>
</comment>
<protein>
    <recommendedName>
        <fullName evidence="4">Probable magnesium transporter</fullName>
    </recommendedName>
</protein>
<keyword evidence="4" id="KW-0406">Ion transport</keyword>
<comment type="similarity">
    <text evidence="4">Belongs to the NIPA (TC 2.A.7) family.</text>
</comment>
<comment type="caution">
    <text evidence="4">Lacks conserved residue(s) required for the propagation of feature annotation.</text>
</comment>
<keyword evidence="4" id="KW-1003">Cell membrane</keyword>
<evidence type="ECO:0000256" key="1">
    <source>
        <dbReference type="ARBA" id="ARBA00022692"/>
    </source>
</evidence>
<comment type="subcellular location">
    <subcellularLocation>
        <location evidence="4">Cell membrane</location>
        <topology evidence="4">Multi-pass membrane protein</topology>
    </subcellularLocation>
    <subcellularLocation>
        <location evidence="4">Early endosome</location>
    </subcellularLocation>
</comment>
<dbReference type="AlphaFoldDB" id="A0A9D4WWR9"/>
<keyword evidence="4" id="KW-0813">Transport</keyword>
<evidence type="ECO:0000256" key="2">
    <source>
        <dbReference type="ARBA" id="ARBA00022989"/>
    </source>
</evidence>
<name>A0A9D4WWR9_PEA</name>
<dbReference type="GO" id="GO:0005769">
    <property type="term" value="C:early endosome"/>
    <property type="evidence" value="ECO:0007669"/>
    <property type="project" value="UniProtKB-SubCell"/>
</dbReference>
<dbReference type="EMBL" id="JAMSHJ010000005">
    <property type="protein sequence ID" value="KAI5410534.1"/>
    <property type="molecule type" value="Genomic_DNA"/>
</dbReference>
<gene>
    <name evidence="5" type="ORF">KIW84_055875</name>
</gene>
<dbReference type="PANTHER" id="PTHR12570:SF9">
    <property type="entry name" value="MAGNESIUM TRANSPORTER NIPA8-RELATED"/>
    <property type="match status" value="1"/>
</dbReference>
<evidence type="ECO:0000256" key="3">
    <source>
        <dbReference type="ARBA" id="ARBA00023136"/>
    </source>
</evidence>
<comment type="function">
    <text evidence="4">Acts as a Mg(2+) transporter. Can also transport other divalent cations such as Fe(2+), Sr(2+), Ba(2+), Mn(2+) and Co(2+) but to a much less extent than Mg(2+).</text>
</comment>
<reference evidence="5 6" key="1">
    <citation type="journal article" date="2022" name="Nat. Genet.">
        <title>Improved pea reference genome and pan-genome highlight genomic features and evolutionary characteristics.</title>
        <authorList>
            <person name="Yang T."/>
            <person name="Liu R."/>
            <person name="Luo Y."/>
            <person name="Hu S."/>
            <person name="Wang D."/>
            <person name="Wang C."/>
            <person name="Pandey M.K."/>
            <person name="Ge S."/>
            <person name="Xu Q."/>
            <person name="Li N."/>
            <person name="Li G."/>
            <person name="Huang Y."/>
            <person name="Saxena R.K."/>
            <person name="Ji Y."/>
            <person name="Li M."/>
            <person name="Yan X."/>
            <person name="He Y."/>
            <person name="Liu Y."/>
            <person name="Wang X."/>
            <person name="Xiang C."/>
            <person name="Varshney R.K."/>
            <person name="Ding H."/>
            <person name="Gao S."/>
            <person name="Zong X."/>
        </authorList>
    </citation>
    <scope>NUCLEOTIDE SEQUENCE [LARGE SCALE GENOMIC DNA]</scope>
    <source>
        <strain evidence="5 6">cv. Zhongwan 6</strain>
    </source>
</reference>
<keyword evidence="4" id="KW-0967">Endosome</keyword>